<dbReference type="AlphaFoldDB" id="A0A2X4UWC1"/>
<sequence length="119" mass="13915">MDDLTYFIQTFIAKNRRERWLILANGKKEKLYDKLQELEKHLNEKCTLVQNNALEAFNDLLSEERIVSGTYIGREGIITLSPIALGEIRDNSLLICRGKGIAFFFHHEGWVWICREEKS</sequence>
<name>A0A2X4UWC1_9GAMM</name>
<dbReference type="EMBL" id="LS483470">
    <property type="protein sequence ID" value="SQI44156.1"/>
    <property type="molecule type" value="Genomic_DNA"/>
</dbReference>
<reference evidence="1 2" key="1">
    <citation type="submission" date="2018-06" db="EMBL/GenBank/DDBJ databases">
        <authorList>
            <consortium name="Pathogen Informatics"/>
            <person name="Doyle S."/>
        </authorList>
    </citation>
    <scope>NUCLEOTIDE SEQUENCE [LARGE SCALE GENOMIC DNA]</scope>
    <source>
        <strain evidence="1 2">NCTC12151</strain>
    </source>
</reference>
<keyword evidence="2" id="KW-1185">Reference proteome</keyword>
<gene>
    <name evidence="1" type="ORF">NCTC12151_03490</name>
</gene>
<dbReference type="RefSeq" id="WP_111741750.1">
    <property type="nucleotide sequence ID" value="NZ_LR698987.1"/>
</dbReference>
<evidence type="ECO:0000313" key="2">
    <source>
        <dbReference type="Proteomes" id="UP000249005"/>
    </source>
</evidence>
<protein>
    <submittedName>
        <fullName evidence="1">Uncharacterized protein</fullName>
    </submittedName>
</protein>
<proteinExistence type="predicted"/>
<evidence type="ECO:0000313" key="1">
    <source>
        <dbReference type="EMBL" id="SQI44156.1"/>
    </source>
</evidence>
<accession>A0A2X4UWC1</accession>
<dbReference type="KEGG" id="lri:NCTC12151_03490"/>
<dbReference type="Proteomes" id="UP000249005">
    <property type="component" value="Chromosome 1"/>
</dbReference>
<organism evidence="1 2">
    <name type="scientific">Leminorella richardii</name>
    <dbReference type="NCBI Taxonomy" id="158841"/>
    <lineage>
        <taxon>Bacteria</taxon>
        <taxon>Pseudomonadati</taxon>
        <taxon>Pseudomonadota</taxon>
        <taxon>Gammaproteobacteria</taxon>
        <taxon>Enterobacterales</taxon>
        <taxon>Budviciaceae</taxon>
        <taxon>Leminorella</taxon>
    </lineage>
</organism>
<dbReference type="OrthoDB" id="7068185at2"/>